<protein>
    <submittedName>
        <fullName evidence="3">Nitrate ABC transporter substrate-binding protein</fullName>
    </submittedName>
</protein>
<feature type="signal peptide" evidence="1">
    <location>
        <begin position="1"/>
        <end position="28"/>
    </location>
</feature>
<dbReference type="AlphaFoldDB" id="A0A252F3P5"/>
<dbReference type="GO" id="GO:0009228">
    <property type="term" value="P:thiamine biosynthetic process"/>
    <property type="evidence" value="ECO:0007669"/>
    <property type="project" value="InterPro"/>
</dbReference>
<dbReference type="EMBL" id="NHOC01000005">
    <property type="protein sequence ID" value="OUM20413.1"/>
    <property type="molecule type" value="Genomic_DNA"/>
</dbReference>
<dbReference type="Proteomes" id="UP000194903">
    <property type="component" value="Unassembled WGS sequence"/>
</dbReference>
<reference evidence="3 4" key="1">
    <citation type="submission" date="2017-05" db="EMBL/GenBank/DDBJ databases">
        <title>Butyricicoccus porcorum sp. nov. a butyrate-producing bacterium from the swine intestinal tract.</title>
        <authorList>
            <person name="Trachsel J."/>
            <person name="Humphrey S."/>
            <person name="Allen H.K."/>
        </authorList>
    </citation>
    <scope>NUCLEOTIDE SEQUENCE [LARGE SCALE GENOMIC DNA]</scope>
    <source>
        <strain evidence="3">BB10</strain>
    </source>
</reference>
<name>A0A252F3P5_9FIRM</name>
<gene>
    <name evidence="3" type="ORF">CBW42_06140</name>
</gene>
<dbReference type="Pfam" id="PF09084">
    <property type="entry name" value="NMT1"/>
    <property type="match status" value="1"/>
</dbReference>
<dbReference type="InterPro" id="IPR015168">
    <property type="entry name" value="SsuA/THI5"/>
</dbReference>
<sequence>MKLWKRVTAAVVLSAMALGLAACGSSSAPQNGSAEQGSGDTSGDLKKVTFVLDWTPNTNHTGLYVALQNGYFEDAGLDVDVVQPPDDGAEVLVGSGKADFGVSFQDTMASALIGDNALPITAVAAVIQHNTSGIISRAGEGMDRPKGLEGKKYATWDMDIEKAMMKNVVETDGGDFSKVELIPSTVTDEVSALQSKSVDAIWVYYAWAGIATKVAGLDTDYFAFSDINPVFDYYTPVIIANNDFLKNDPETAKAFLAALAKGYEYAEQNPEEAADILLEQCPELKSNRELVVESQKYLADKYTADASQWGIFDAERWNAFYNWLNENDLVSADIPENTGFSNDYLPQS</sequence>
<keyword evidence="4" id="KW-1185">Reference proteome</keyword>
<feature type="domain" description="SsuA/THI5-like" evidence="2">
    <location>
        <begin position="57"/>
        <end position="273"/>
    </location>
</feature>
<comment type="caution">
    <text evidence="3">The sequence shown here is derived from an EMBL/GenBank/DDBJ whole genome shotgun (WGS) entry which is preliminary data.</text>
</comment>
<evidence type="ECO:0000259" key="2">
    <source>
        <dbReference type="Pfam" id="PF09084"/>
    </source>
</evidence>
<dbReference type="InterPro" id="IPR027939">
    <property type="entry name" value="NMT1/THI5"/>
</dbReference>
<evidence type="ECO:0000256" key="1">
    <source>
        <dbReference type="SAM" id="SignalP"/>
    </source>
</evidence>
<organism evidence="3 4">
    <name type="scientific">Butyricicoccus porcorum</name>
    <dbReference type="NCBI Taxonomy" id="1945634"/>
    <lineage>
        <taxon>Bacteria</taxon>
        <taxon>Bacillati</taxon>
        <taxon>Bacillota</taxon>
        <taxon>Clostridia</taxon>
        <taxon>Eubacteriales</taxon>
        <taxon>Butyricicoccaceae</taxon>
        <taxon>Butyricicoccus</taxon>
    </lineage>
</organism>
<dbReference type="PANTHER" id="PTHR31528">
    <property type="entry name" value="4-AMINO-5-HYDROXYMETHYL-2-METHYLPYRIMIDINE PHOSPHATE SYNTHASE THI11-RELATED"/>
    <property type="match status" value="1"/>
</dbReference>
<dbReference type="RefSeq" id="WP_087018799.1">
    <property type="nucleotide sequence ID" value="NZ_NHOC01000005.1"/>
</dbReference>
<dbReference type="Gene3D" id="3.40.190.10">
    <property type="entry name" value="Periplasmic binding protein-like II"/>
    <property type="match status" value="2"/>
</dbReference>
<evidence type="ECO:0000313" key="4">
    <source>
        <dbReference type="Proteomes" id="UP000194903"/>
    </source>
</evidence>
<feature type="chain" id="PRO_5039485443" evidence="1">
    <location>
        <begin position="29"/>
        <end position="348"/>
    </location>
</feature>
<proteinExistence type="predicted"/>
<dbReference type="SUPFAM" id="SSF53850">
    <property type="entry name" value="Periplasmic binding protein-like II"/>
    <property type="match status" value="1"/>
</dbReference>
<keyword evidence="1" id="KW-0732">Signal</keyword>
<dbReference type="PANTHER" id="PTHR31528:SF3">
    <property type="entry name" value="THIAMINE BIOSYNTHESIS PROTEIN HI_0357-RELATED"/>
    <property type="match status" value="1"/>
</dbReference>
<dbReference type="OrthoDB" id="9815602at2"/>
<accession>A0A252F3P5</accession>
<dbReference type="PROSITE" id="PS51257">
    <property type="entry name" value="PROKAR_LIPOPROTEIN"/>
    <property type="match status" value="1"/>
</dbReference>
<evidence type="ECO:0000313" key="3">
    <source>
        <dbReference type="EMBL" id="OUM20413.1"/>
    </source>
</evidence>